<dbReference type="EMBL" id="JAJCIS010000005">
    <property type="protein sequence ID" value="MCB7387684.1"/>
    <property type="molecule type" value="Genomic_DNA"/>
</dbReference>
<evidence type="ECO:0000313" key="2">
    <source>
        <dbReference type="Proteomes" id="UP001299546"/>
    </source>
</evidence>
<protein>
    <submittedName>
        <fullName evidence="1">Uncharacterized protein</fullName>
    </submittedName>
</protein>
<evidence type="ECO:0000313" key="1">
    <source>
        <dbReference type="EMBL" id="MCB7387684.1"/>
    </source>
</evidence>
<dbReference type="Proteomes" id="UP001299546">
    <property type="component" value="Unassembled WGS sequence"/>
</dbReference>
<dbReference type="RefSeq" id="WP_154670278.1">
    <property type="nucleotide sequence ID" value="NZ_JAJCIQ010000006.1"/>
</dbReference>
<organism evidence="1 2">
    <name type="scientific">Bariatricus massiliensis</name>
    <dbReference type="NCBI Taxonomy" id="1745713"/>
    <lineage>
        <taxon>Bacteria</taxon>
        <taxon>Bacillati</taxon>
        <taxon>Bacillota</taxon>
        <taxon>Clostridia</taxon>
        <taxon>Lachnospirales</taxon>
        <taxon>Lachnospiraceae</taxon>
        <taxon>Bariatricus</taxon>
    </lineage>
</organism>
<accession>A0ABS8DIU3</accession>
<proteinExistence type="predicted"/>
<keyword evidence="2" id="KW-1185">Reference proteome</keyword>
<name>A0ABS8DIU3_9FIRM</name>
<sequence>MKTVNEGRALTKEIAELLKNASTEKKLIVKGILLGANALGGDDVKVGADKEKEVV</sequence>
<gene>
    <name evidence="1" type="ORF">LIZ65_10340</name>
</gene>
<reference evidence="1 2" key="1">
    <citation type="submission" date="2021-10" db="EMBL/GenBank/DDBJ databases">
        <title>Collection of gut derived symbiotic bacterial strains cultured from healthy donors.</title>
        <authorList>
            <person name="Lin H."/>
            <person name="Littmann E."/>
            <person name="Kohout C."/>
            <person name="Pamer E.G."/>
        </authorList>
    </citation>
    <scope>NUCLEOTIDE SEQUENCE [LARGE SCALE GENOMIC DNA]</scope>
    <source>
        <strain evidence="1 2">DFI.1.165</strain>
    </source>
</reference>
<comment type="caution">
    <text evidence="1">The sequence shown here is derived from an EMBL/GenBank/DDBJ whole genome shotgun (WGS) entry which is preliminary data.</text>
</comment>